<dbReference type="InterPro" id="IPR008380">
    <property type="entry name" value="HAD-SF_hydro_IG_5-nucl"/>
</dbReference>
<keyword evidence="3" id="KW-0378">Hydrolase</keyword>
<reference evidence="8 10" key="1">
    <citation type="journal article" date="2007" name="Science">
        <title>Draft genome of the filarial nematode parasite Brugia malayi.</title>
        <authorList>
            <person name="Ghedin E."/>
            <person name="Wang S."/>
            <person name="Spiro D."/>
            <person name="Caler E."/>
            <person name="Zhao Q."/>
            <person name="Crabtree J."/>
            <person name="Allen J.E."/>
            <person name="Delcher A.L."/>
            <person name="Guiliano D.B."/>
            <person name="Miranda-Saavedra D."/>
            <person name="Angiuoli S.V."/>
            <person name="Creasy T."/>
            <person name="Amedeo P."/>
            <person name="Haas B."/>
            <person name="El-Sayed N.M."/>
            <person name="Wortman J.R."/>
            <person name="Feldblyum T."/>
            <person name="Tallon L."/>
            <person name="Schatz M."/>
            <person name="Shumway M."/>
            <person name="Koo H."/>
            <person name="Salzberg S.L."/>
            <person name="Schobel S."/>
            <person name="Pertea M."/>
            <person name="Pop M."/>
            <person name="White O."/>
            <person name="Barton G.J."/>
            <person name="Carlow C.K."/>
            <person name="Crawford M.J."/>
            <person name="Daub J."/>
            <person name="Dimmic M.W."/>
            <person name="Estes C.F."/>
            <person name="Foster J.M."/>
            <person name="Ganatra M."/>
            <person name="Gregory W.F."/>
            <person name="Johnson N.M."/>
            <person name="Jin J."/>
            <person name="Komuniecki R."/>
            <person name="Korf I."/>
            <person name="Kumar S."/>
            <person name="Laney S."/>
            <person name="Li B.W."/>
            <person name="Li W."/>
            <person name="Lindblom T.H."/>
            <person name="Lustigman S."/>
            <person name="Ma D."/>
            <person name="Maina C.V."/>
            <person name="Martin D.M."/>
            <person name="McCarter J.P."/>
            <person name="McReynolds L."/>
            <person name="Mitreva M."/>
            <person name="Nutman T.B."/>
            <person name="Parkinson J."/>
            <person name="Peregrin-Alvarez J.M."/>
            <person name="Poole C."/>
            <person name="Ren Q."/>
            <person name="Saunders L."/>
            <person name="Sluder A.E."/>
            <person name="Smith K."/>
            <person name="Stanke M."/>
            <person name="Unnasch T.R."/>
            <person name="Ware J."/>
            <person name="Wei A.D."/>
            <person name="Weil G."/>
            <person name="Williams D.J."/>
            <person name="Zhang Y."/>
            <person name="Williams S.A."/>
            <person name="Fraser-Liggett C."/>
            <person name="Slatko B."/>
            <person name="Blaxter M.L."/>
            <person name="Scott A.L."/>
        </authorList>
    </citation>
    <scope>NUCLEOTIDE SEQUENCE</scope>
    <source>
        <strain evidence="8 10">FR3</strain>
    </source>
</reference>
<accession>A0A4E9F9E5</accession>
<feature type="region of interest" description="Disordered" evidence="7">
    <location>
        <begin position="447"/>
        <end position="476"/>
    </location>
</feature>
<dbReference type="Gene3D" id="3.40.50.1000">
    <property type="entry name" value="HAD superfamily/HAD-like"/>
    <property type="match status" value="1"/>
</dbReference>
<protein>
    <submittedName>
        <fullName evidence="8 11">Bm16934</fullName>
    </submittedName>
</protein>
<proteinExistence type="inferred from homology"/>
<dbReference type="PANTHER" id="PTHR12103:SF15">
    <property type="entry name" value="CYTOSOLIC PURINE 5'-NUCLEOTIDASE"/>
    <property type="match status" value="1"/>
</dbReference>
<keyword evidence="2 6" id="KW-0479">Metal-binding</keyword>
<evidence type="ECO:0000313" key="12">
    <source>
        <dbReference type="WormBase" id="Bm16934b"/>
    </source>
</evidence>
<dbReference type="Proteomes" id="UP000006672">
    <property type="component" value="Unassembled WGS sequence"/>
</dbReference>
<accession>A0A0H5SF44</accession>
<evidence type="ECO:0000256" key="5">
    <source>
        <dbReference type="PIRSR" id="PIRSR017434-1"/>
    </source>
</evidence>
<feature type="compositionally biased region" description="Basic and acidic residues" evidence="7">
    <location>
        <begin position="460"/>
        <end position="472"/>
    </location>
</feature>
<dbReference type="InterPro" id="IPR023214">
    <property type="entry name" value="HAD_sf"/>
</dbReference>
<feature type="active site" description="Proton donor" evidence="5">
    <location>
        <position position="59"/>
    </location>
</feature>
<evidence type="ECO:0000256" key="2">
    <source>
        <dbReference type="ARBA" id="ARBA00022723"/>
    </source>
</evidence>
<dbReference type="SUPFAM" id="SSF56784">
    <property type="entry name" value="HAD-like"/>
    <property type="match status" value="1"/>
</dbReference>
<name>A0A0H5SF44_BRUMA</name>
<sequence>MQKSEKLNDGKNANLAQTSAKSAKVGMDLRASENDPCKQVFANRSVYLQKIRYYGFDMDFTLAIYKSPEYDILLYSNIINRLILLGYPEQLRCFPYEQDFVIRGLWFDRTFGNLLKVDGFGNILVGIHGYNYLRRTSDGTGVRNGDTIISYKSLAEDVLSAVNYVHNDSSLKTDVLQNLDKYIIKDNRIKPLLQLINAHGGRTFLLTNSNYSYTNGVLSYLIGSDWTSYFDVSIVDAKKPLWFMKGTVFRQIDTETGTPKIGVHQGLLKKGDVYAGGNSDDFRRLFNARDREVLYIGDHIFGDVLKSKKTKGWRTFLVIPELVKEISIWSQRHDLFEKVVELTKQVEAMYNQINITSAQSIIQEGNIQIRERTQEMDNYYSKMGSLFRSGPRTTFFASQVERFADLYSSSCYNLLYYPLFYFFRAPMTLMPHEVNADKCIREKKASLASSGTSRRKNFHSGKDIETIPHVQDDTAATTEEEILNEVNSDEQTSSESQ</sequence>
<dbReference type="PIRSF" id="PIRSF017434">
    <property type="entry name" value="Purine_5'-nucleotidase"/>
    <property type="match status" value="1"/>
</dbReference>
<organism evidence="8">
    <name type="scientific">Brugia malayi</name>
    <name type="common">Filarial nematode worm</name>
    <dbReference type="NCBI Taxonomy" id="6279"/>
    <lineage>
        <taxon>Eukaryota</taxon>
        <taxon>Metazoa</taxon>
        <taxon>Ecdysozoa</taxon>
        <taxon>Nematoda</taxon>
        <taxon>Chromadorea</taxon>
        <taxon>Rhabditida</taxon>
        <taxon>Spirurina</taxon>
        <taxon>Spiruromorpha</taxon>
        <taxon>Filarioidea</taxon>
        <taxon>Onchocercidae</taxon>
        <taxon>Brugia</taxon>
    </lineage>
</organism>
<feature type="binding site" evidence="6">
    <location>
        <position position="298"/>
    </location>
    <ligand>
        <name>Mg(2+)</name>
        <dbReference type="ChEBI" id="CHEBI:18420"/>
    </ligand>
</feature>
<dbReference type="WBParaSite" id="Bm16934b.1">
    <property type="protein sequence ID" value="Bm16934b.1"/>
    <property type="gene ID" value="WBGene00255552"/>
</dbReference>
<evidence type="ECO:0000313" key="11">
    <source>
        <dbReference type="WBParaSite" id="Bm16934b.1"/>
    </source>
</evidence>
<evidence type="ECO:0000256" key="3">
    <source>
        <dbReference type="ARBA" id="ARBA00022801"/>
    </source>
</evidence>
<dbReference type="OrthoDB" id="10252832at2759"/>
<dbReference type="GO" id="GO:0046872">
    <property type="term" value="F:metal ion binding"/>
    <property type="evidence" value="ECO:0007669"/>
    <property type="project" value="UniProtKB-KW"/>
</dbReference>
<reference evidence="8" key="2">
    <citation type="submission" date="2012-12" db="EMBL/GenBank/DDBJ databases">
        <authorList>
            <person name="Gao Y.W."/>
            <person name="Fan S.T."/>
            <person name="Sun H.T."/>
            <person name="Wang Z."/>
            <person name="Gao X.L."/>
            <person name="Li Y.G."/>
            <person name="Wang T.C."/>
            <person name="Zhang K."/>
            <person name="Xu W.W."/>
            <person name="Yu Z.J."/>
            <person name="Xia X.Z."/>
        </authorList>
    </citation>
    <scope>NUCLEOTIDE SEQUENCE</scope>
    <source>
        <strain evidence="8">FR3</strain>
    </source>
</reference>
<dbReference type="AlphaFoldDB" id="A0A0H5SF44"/>
<evidence type="ECO:0000313" key="8">
    <source>
        <dbReference type="EMBL" id="CRZ22572.1"/>
    </source>
</evidence>
<dbReference type="EMBL" id="CAAKNF010000193">
    <property type="protein sequence ID" value="VIO93457.1"/>
    <property type="molecule type" value="Genomic_DNA"/>
</dbReference>
<dbReference type="PANTHER" id="PTHR12103">
    <property type="entry name" value="5'-NUCLEOTIDASE DOMAIN-CONTAINING"/>
    <property type="match status" value="1"/>
</dbReference>
<dbReference type="GO" id="GO:0008253">
    <property type="term" value="F:5'-nucleotidase activity"/>
    <property type="evidence" value="ECO:0007669"/>
    <property type="project" value="TreeGrafter"/>
</dbReference>
<comment type="similarity">
    <text evidence="1">Belongs to the 5'(3')-deoxyribonucleotidase family.</text>
</comment>
<dbReference type="CTD" id="6099880"/>
<keyword evidence="4 6" id="KW-0460">Magnesium</keyword>
<evidence type="ECO:0000256" key="4">
    <source>
        <dbReference type="ARBA" id="ARBA00022842"/>
    </source>
</evidence>
<evidence type="ECO:0000256" key="6">
    <source>
        <dbReference type="PIRSR" id="PIRSR017434-2"/>
    </source>
</evidence>
<dbReference type="Pfam" id="PF05761">
    <property type="entry name" value="5_nucleotid"/>
    <property type="match status" value="2"/>
</dbReference>
<feature type="active site" description="Nucleophile" evidence="5">
    <location>
        <position position="57"/>
    </location>
</feature>
<reference evidence="11" key="4">
    <citation type="submission" date="2019-12" db="UniProtKB">
        <authorList>
            <consortium name="WormBaseParasite"/>
        </authorList>
    </citation>
    <scope>IDENTIFICATION</scope>
</reference>
<dbReference type="InterPro" id="IPR036412">
    <property type="entry name" value="HAD-like_sf"/>
</dbReference>
<gene>
    <name evidence="8 11 12" type="ORF">Bm16934</name>
    <name evidence="9" type="ORF">BM_BM16934</name>
    <name evidence="8" type="ORF">BM_Bm16934</name>
</gene>
<dbReference type="WormBase" id="Bm16934b">
    <property type="protein sequence ID" value="BM38885"/>
    <property type="gene ID" value="WBGene00255552"/>
</dbReference>
<dbReference type="RefSeq" id="XP_042934299.1">
    <property type="nucleotide sequence ID" value="XM_043078365.1"/>
</dbReference>
<feature type="binding site" evidence="6">
    <location>
        <position position="59"/>
    </location>
    <ligand>
        <name>GMP</name>
        <dbReference type="ChEBI" id="CHEBI:58115"/>
    </ligand>
</feature>
<dbReference type="InterPro" id="IPR016695">
    <property type="entry name" value="Pur_nucleotidase"/>
</dbReference>
<feature type="binding site" evidence="6">
    <location>
        <position position="57"/>
    </location>
    <ligand>
        <name>Mg(2+)</name>
        <dbReference type="ChEBI" id="CHEBI:18420"/>
    </ligand>
</feature>
<dbReference type="EMBL" id="LN856498">
    <property type="protein sequence ID" value="CRZ22572.1"/>
    <property type="molecule type" value="Genomic_DNA"/>
</dbReference>
<keyword evidence="10" id="KW-1185">Reference proteome</keyword>
<dbReference type="GeneID" id="6099880"/>
<evidence type="ECO:0000313" key="10">
    <source>
        <dbReference type="Proteomes" id="UP000006672"/>
    </source>
</evidence>
<evidence type="ECO:0000256" key="7">
    <source>
        <dbReference type="SAM" id="MobiDB-lite"/>
    </source>
</evidence>
<evidence type="ECO:0000313" key="9">
    <source>
        <dbReference type="EMBL" id="VIO93457.1"/>
    </source>
</evidence>
<evidence type="ECO:0000256" key="1">
    <source>
        <dbReference type="ARBA" id="ARBA00009589"/>
    </source>
</evidence>
<comment type="cofactor">
    <cofactor evidence="6">
        <name>Mg(2+)</name>
        <dbReference type="ChEBI" id="CHEBI:18420"/>
    </cofactor>
    <text evidence="6">Binds 1 Mg(2+) ion per subunit.</text>
</comment>
<reference evidence="9" key="3">
    <citation type="submission" date="2019-04" db="EMBL/GenBank/DDBJ databases">
        <authorList>
            <person name="Howe K."/>
            <person name="Paulini M."/>
            <person name="Williams G."/>
        </authorList>
    </citation>
    <scope>NUCLEOTIDE SEQUENCE [LARGE SCALE GENOMIC DNA]</scope>
    <source>
        <strain evidence="9">FR3</strain>
    </source>
</reference>